<evidence type="ECO:0000256" key="1">
    <source>
        <dbReference type="ARBA" id="ARBA00004651"/>
    </source>
</evidence>
<feature type="region of interest" description="Disordered" evidence="10">
    <location>
        <begin position="387"/>
        <end position="419"/>
    </location>
</feature>
<comment type="similarity">
    <text evidence="7">Belongs to the methyl-accepting chemotaxis (MCP) protein family.</text>
</comment>
<evidence type="ECO:0000256" key="3">
    <source>
        <dbReference type="ARBA" id="ARBA00022481"/>
    </source>
</evidence>
<keyword evidence="3" id="KW-0488">Methylation</keyword>
<feature type="region of interest" description="Disordered" evidence="10">
    <location>
        <begin position="627"/>
        <end position="701"/>
    </location>
</feature>
<dbReference type="CDD" id="cd11386">
    <property type="entry name" value="MCP_signal"/>
    <property type="match status" value="1"/>
</dbReference>
<dbReference type="InterPro" id="IPR051310">
    <property type="entry name" value="MCP_chemotaxis"/>
</dbReference>
<accession>A0A1E3XF04</accession>
<evidence type="ECO:0000256" key="4">
    <source>
        <dbReference type="ARBA" id="ARBA00022692"/>
    </source>
</evidence>
<feature type="compositionally biased region" description="Basic and acidic residues" evidence="10">
    <location>
        <begin position="690"/>
        <end position="701"/>
    </location>
</feature>
<sequence>MTIGKKMYVYFGCCSLIPFIVMAAIAYNTASNSLREQAQNNLIAVREIKSTQIKDYFASGKNDIRSYSSNTTVAQAMGELSSAFQTLGGKDARDLYIFRNPHPAGKKLELIDAGDDSEYTYVHKMYHPLFKDLLERYGYYDIFLIDEAGDIVYSVYKEDDFGENLISGKYAKENIADVFREANSSGDPNFVSLVDFKAYAPSNGAPASFISSPIYSGDMKVGVLVYQIPLDQVDAIMQEKAGMGESGETYLVGKDLLMRTNSRFKADTALTQKIDTESAHAALGGGTGFMIMPDYRGTPVLSAYTPVGLEGVKWVLLSEIDEAEAFAPVYALRNWALIIGGIIAAVVATVIFLVTSQIMRLLKSVISNITESSDQVASASEQISASSQNLAQGSSEQASSLEESSASMEEMASVTKQNASNAEEAAKLVDMCSAAADNGNNAVGEMSNSMEEINTSNKKIAEITKVIDGIAFQTNLLALNAAVEAARAGEHGKGFAVVAEEVRNLAQRSATAAKDTTALIDDSVAKAGNGAQLAVKGREALEEIVKNVKKVTDLTKEIASASGEQSEGIDQVSKAVQQMDQITQQNAANAEETASASEEMSAQAQNMKEQILVLSAQVGGHVAELSSTTQERATRENPPFNKGGQGGLRGIEKPPVQKDKKTAEVKNDDGRHVILHKRDPKAAIPMGGEKAGDHDDRFKDF</sequence>
<dbReference type="Proteomes" id="UP000094056">
    <property type="component" value="Unassembled WGS sequence"/>
</dbReference>
<feature type="compositionally biased region" description="Basic and acidic residues" evidence="10">
    <location>
        <begin position="650"/>
        <end position="681"/>
    </location>
</feature>
<keyword evidence="2" id="KW-1003">Cell membrane</keyword>
<evidence type="ECO:0000256" key="9">
    <source>
        <dbReference type="SAM" id="Coils"/>
    </source>
</evidence>
<keyword evidence="4 11" id="KW-0812">Transmembrane</keyword>
<protein>
    <recommendedName>
        <fullName evidence="12">Methyl-accepting transducer domain-containing protein</fullName>
    </recommendedName>
</protein>
<dbReference type="PROSITE" id="PS50111">
    <property type="entry name" value="CHEMOTAXIS_TRANSDUC_2"/>
    <property type="match status" value="1"/>
</dbReference>
<feature type="coiled-coil region" evidence="9">
    <location>
        <begin position="590"/>
        <end position="617"/>
    </location>
</feature>
<evidence type="ECO:0000256" key="11">
    <source>
        <dbReference type="SAM" id="Phobius"/>
    </source>
</evidence>
<dbReference type="GO" id="GO:0007165">
    <property type="term" value="P:signal transduction"/>
    <property type="evidence" value="ECO:0007669"/>
    <property type="project" value="UniProtKB-KW"/>
</dbReference>
<evidence type="ECO:0000256" key="10">
    <source>
        <dbReference type="SAM" id="MobiDB-lite"/>
    </source>
</evidence>
<dbReference type="CDD" id="cd18773">
    <property type="entry name" value="PDC1_HK_sensor"/>
    <property type="match status" value="1"/>
</dbReference>
<dbReference type="InterPro" id="IPR004089">
    <property type="entry name" value="MCPsignal_dom"/>
</dbReference>
<dbReference type="PANTHER" id="PTHR43531:SF14">
    <property type="entry name" value="METHYL-ACCEPTING CHEMOTAXIS PROTEIN I-RELATED"/>
    <property type="match status" value="1"/>
</dbReference>
<feature type="compositionally biased region" description="Low complexity" evidence="10">
    <location>
        <begin position="387"/>
        <end position="413"/>
    </location>
</feature>
<dbReference type="SUPFAM" id="SSF58104">
    <property type="entry name" value="Methyl-accepting chemotaxis protein (MCP) signaling domain"/>
    <property type="match status" value="1"/>
</dbReference>
<evidence type="ECO:0000313" key="13">
    <source>
        <dbReference type="EMBL" id="ODS34205.1"/>
    </source>
</evidence>
<evidence type="ECO:0000256" key="6">
    <source>
        <dbReference type="ARBA" id="ARBA00023136"/>
    </source>
</evidence>
<dbReference type="GO" id="GO:0006935">
    <property type="term" value="P:chemotaxis"/>
    <property type="evidence" value="ECO:0007669"/>
    <property type="project" value="TreeGrafter"/>
</dbReference>
<dbReference type="SMART" id="SM00283">
    <property type="entry name" value="MA"/>
    <property type="match status" value="1"/>
</dbReference>
<reference evidence="13 14" key="1">
    <citation type="submission" date="2016-07" db="EMBL/GenBank/DDBJ databases">
        <title>Draft genome of Scalindua rubra, obtained from a brine-seawater interface in the Red Sea, sheds light on salt adaptation in anammox bacteria.</title>
        <authorList>
            <person name="Speth D.R."/>
            <person name="Lagkouvardos I."/>
            <person name="Wang Y."/>
            <person name="Qian P.-Y."/>
            <person name="Dutilh B.E."/>
            <person name="Jetten M.S."/>
        </authorList>
    </citation>
    <scope>NUCLEOTIDE SEQUENCE [LARGE SCALE GENOMIC DNA]</scope>
    <source>
        <strain evidence="13">BSI-1</strain>
    </source>
</reference>
<keyword evidence="8" id="KW-0807">Transducer</keyword>
<dbReference type="PATRIC" id="fig|1872076.5.peg.787"/>
<proteinExistence type="inferred from homology"/>
<evidence type="ECO:0000256" key="8">
    <source>
        <dbReference type="PROSITE-ProRule" id="PRU00284"/>
    </source>
</evidence>
<dbReference type="FunFam" id="1.10.287.950:FF:000001">
    <property type="entry name" value="Methyl-accepting chemotaxis sensory transducer"/>
    <property type="match status" value="1"/>
</dbReference>
<dbReference type="InterPro" id="IPR033479">
    <property type="entry name" value="dCache_1"/>
</dbReference>
<feature type="transmembrane region" description="Helical" evidence="11">
    <location>
        <begin position="335"/>
        <end position="354"/>
    </location>
</feature>
<dbReference type="AlphaFoldDB" id="A0A1E3XF04"/>
<name>A0A1E3XF04_9BACT</name>
<dbReference type="Pfam" id="PF02743">
    <property type="entry name" value="dCache_1"/>
    <property type="match status" value="1"/>
</dbReference>
<keyword evidence="6 11" id="KW-0472">Membrane</keyword>
<evidence type="ECO:0000256" key="2">
    <source>
        <dbReference type="ARBA" id="ARBA00022475"/>
    </source>
</evidence>
<dbReference type="Pfam" id="PF00015">
    <property type="entry name" value="MCPsignal"/>
    <property type="match status" value="1"/>
</dbReference>
<evidence type="ECO:0000259" key="12">
    <source>
        <dbReference type="PROSITE" id="PS50111"/>
    </source>
</evidence>
<dbReference type="GO" id="GO:0004888">
    <property type="term" value="F:transmembrane signaling receptor activity"/>
    <property type="evidence" value="ECO:0007669"/>
    <property type="project" value="TreeGrafter"/>
</dbReference>
<dbReference type="GO" id="GO:0005886">
    <property type="term" value="C:plasma membrane"/>
    <property type="evidence" value="ECO:0007669"/>
    <property type="project" value="UniProtKB-SubCell"/>
</dbReference>
<dbReference type="PANTHER" id="PTHR43531">
    <property type="entry name" value="PROTEIN ICFG"/>
    <property type="match status" value="1"/>
</dbReference>
<evidence type="ECO:0000313" key="14">
    <source>
        <dbReference type="Proteomes" id="UP000094056"/>
    </source>
</evidence>
<evidence type="ECO:0000256" key="7">
    <source>
        <dbReference type="ARBA" id="ARBA00029447"/>
    </source>
</evidence>
<comment type="subcellular location">
    <subcellularLocation>
        <location evidence="1">Cell membrane</location>
        <topology evidence="1">Multi-pass membrane protein</topology>
    </subcellularLocation>
</comment>
<comment type="caution">
    <text evidence="13">The sequence shown here is derived from an EMBL/GenBank/DDBJ whole genome shotgun (WGS) entry which is preliminary data.</text>
</comment>
<keyword evidence="9" id="KW-0175">Coiled coil</keyword>
<gene>
    <name evidence="13" type="ORF">SCARUB_00681</name>
</gene>
<feature type="domain" description="Methyl-accepting transducer" evidence="12">
    <location>
        <begin position="372"/>
        <end position="601"/>
    </location>
</feature>
<feature type="transmembrane region" description="Helical" evidence="11">
    <location>
        <begin position="7"/>
        <end position="27"/>
    </location>
</feature>
<evidence type="ECO:0000256" key="5">
    <source>
        <dbReference type="ARBA" id="ARBA00022989"/>
    </source>
</evidence>
<dbReference type="Gene3D" id="1.10.287.950">
    <property type="entry name" value="Methyl-accepting chemotaxis protein"/>
    <property type="match status" value="1"/>
</dbReference>
<dbReference type="EMBL" id="MAYW01000011">
    <property type="protein sequence ID" value="ODS34205.1"/>
    <property type="molecule type" value="Genomic_DNA"/>
</dbReference>
<dbReference type="CDD" id="cd18774">
    <property type="entry name" value="PDC2_HK_sensor"/>
    <property type="match status" value="1"/>
</dbReference>
<organism evidence="13 14">
    <name type="scientific">Candidatus Scalindua rubra</name>
    <dbReference type="NCBI Taxonomy" id="1872076"/>
    <lineage>
        <taxon>Bacteria</taxon>
        <taxon>Pseudomonadati</taxon>
        <taxon>Planctomycetota</taxon>
        <taxon>Candidatus Brocadiia</taxon>
        <taxon>Candidatus Brocadiales</taxon>
        <taxon>Candidatus Scalinduaceae</taxon>
        <taxon>Candidatus Scalindua</taxon>
    </lineage>
</organism>
<keyword evidence="5 11" id="KW-1133">Transmembrane helix</keyword>
<dbReference type="Gene3D" id="3.30.450.20">
    <property type="entry name" value="PAS domain"/>
    <property type="match status" value="1"/>
</dbReference>